<keyword evidence="4 6" id="KW-1133">Transmembrane helix</keyword>
<dbReference type="Proteomes" id="UP001451606">
    <property type="component" value="Chromosome"/>
</dbReference>
<feature type="domain" description="Major facilitator superfamily (MFS) profile" evidence="7">
    <location>
        <begin position="8"/>
        <end position="458"/>
    </location>
</feature>
<proteinExistence type="predicted"/>
<feature type="transmembrane region" description="Helical" evidence="6">
    <location>
        <begin position="323"/>
        <end position="343"/>
    </location>
</feature>
<feature type="transmembrane region" description="Helical" evidence="6">
    <location>
        <begin position="436"/>
        <end position="460"/>
    </location>
</feature>
<dbReference type="InterPro" id="IPR036259">
    <property type="entry name" value="MFS_trans_sf"/>
</dbReference>
<organism evidence="8 9">
    <name type="scientific">Oxyplasma meridianum</name>
    <dbReference type="NCBI Taxonomy" id="3073602"/>
    <lineage>
        <taxon>Archaea</taxon>
        <taxon>Methanobacteriati</taxon>
        <taxon>Thermoplasmatota</taxon>
        <taxon>Thermoplasmata</taxon>
        <taxon>Thermoplasmatales</taxon>
        <taxon>Thermoplasmataceae</taxon>
        <taxon>Oxyplasma</taxon>
    </lineage>
</organism>
<gene>
    <name evidence="8" type="ORF">OXIME_001558</name>
</gene>
<dbReference type="PROSITE" id="PS50850">
    <property type="entry name" value="MFS"/>
    <property type="match status" value="1"/>
</dbReference>
<feature type="transmembrane region" description="Helical" evidence="6">
    <location>
        <begin position="194"/>
        <end position="212"/>
    </location>
</feature>
<feature type="transmembrane region" description="Helical" evidence="6">
    <location>
        <begin position="218"/>
        <end position="240"/>
    </location>
</feature>
<feature type="transmembrane region" description="Helical" evidence="6">
    <location>
        <begin position="349"/>
        <end position="367"/>
    </location>
</feature>
<evidence type="ECO:0000313" key="9">
    <source>
        <dbReference type="Proteomes" id="UP001451606"/>
    </source>
</evidence>
<dbReference type="CDD" id="cd17321">
    <property type="entry name" value="MFS_MMR_MDR_like"/>
    <property type="match status" value="1"/>
</dbReference>
<evidence type="ECO:0000256" key="6">
    <source>
        <dbReference type="SAM" id="Phobius"/>
    </source>
</evidence>
<dbReference type="RefSeq" id="WP_393971288.1">
    <property type="nucleotide sequence ID" value="NZ_CP133772.1"/>
</dbReference>
<feature type="transmembrane region" description="Helical" evidence="6">
    <location>
        <begin position="261"/>
        <end position="284"/>
    </location>
</feature>
<dbReference type="Gene3D" id="1.20.1720.10">
    <property type="entry name" value="Multidrug resistance protein D"/>
    <property type="match status" value="1"/>
</dbReference>
<dbReference type="Pfam" id="PF07690">
    <property type="entry name" value="MFS_1"/>
    <property type="match status" value="1"/>
</dbReference>
<dbReference type="AlphaFoldDB" id="A0AAX4NIM4"/>
<feature type="transmembrane region" description="Helical" evidence="6">
    <location>
        <begin position="74"/>
        <end position="92"/>
    </location>
</feature>
<evidence type="ECO:0000256" key="3">
    <source>
        <dbReference type="ARBA" id="ARBA00022692"/>
    </source>
</evidence>
<dbReference type="InterPro" id="IPR011701">
    <property type="entry name" value="MFS"/>
</dbReference>
<evidence type="ECO:0000256" key="1">
    <source>
        <dbReference type="ARBA" id="ARBA00004141"/>
    </source>
</evidence>
<dbReference type="GO" id="GO:0022857">
    <property type="term" value="F:transmembrane transporter activity"/>
    <property type="evidence" value="ECO:0007669"/>
    <property type="project" value="InterPro"/>
</dbReference>
<name>A0AAX4NIM4_9ARCH</name>
<dbReference type="FunFam" id="1.20.1250.20:FF:000503">
    <property type="entry name" value="Drug resistance transporter, EmrB/QacA subfamily"/>
    <property type="match status" value="1"/>
</dbReference>
<dbReference type="PANTHER" id="PTHR42718:SF9">
    <property type="entry name" value="MAJOR FACILITATOR SUPERFAMILY MULTIDRUG TRANSPORTER MFSC"/>
    <property type="match status" value="1"/>
</dbReference>
<sequence length="482" mass="51603">MAEHRNLVLASVLIGMLMSAIDTTIVLLALPTITDELHAPFLDTIWVILIYLLILAALTTQLGRLGDVYGRGRLFNLGFLVFIIGSAASGFAPDVFFLIGARGFQGFGAALLQANSNAIVADHFPPQDRGKAFGITSMGWTIGGSLGIVLGGIITTFIGWRFIFYINIPIGIIGFLFALKYIRDDKRTGTTIDYPGTAILITLLSLISYGAVEIAGNGVQALNLSLVIVGIAMLIPFVLVERRVRDPLIVLKAFKERILTFSLLAATLQAVGYLSVLFILIMYLQGVRGFSPLDSSLLLVPGYIISSLFAPKMGKLSDKFGPRVMASTGIFMMAAGILIYLLMGVRSTLYLVIAGSIVTGFGGAMFWPSNNSAVMSGAPRELYGSISGLLRTLSNIGTLFSYVIAISIAALSVPRYVTFEVFLGTTKLQGGVSTKFLIGIHAALIASFAILIVAGLSSLVKSRNPGTVKNEEITKAWNQGKR</sequence>
<keyword evidence="3 6" id="KW-0812">Transmembrane</keyword>
<evidence type="ECO:0000256" key="4">
    <source>
        <dbReference type="ARBA" id="ARBA00022989"/>
    </source>
</evidence>
<feature type="transmembrane region" description="Helical" evidence="6">
    <location>
        <begin position="7"/>
        <end position="33"/>
    </location>
</feature>
<dbReference type="KEGG" id="omr:OXIME_001558"/>
<evidence type="ECO:0000256" key="5">
    <source>
        <dbReference type="ARBA" id="ARBA00023136"/>
    </source>
</evidence>
<dbReference type="GeneID" id="95968296"/>
<keyword evidence="9" id="KW-1185">Reference proteome</keyword>
<dbReference type="PANTHER" id="PTHR42718">
    <property type="entry name" value="MAJOR FACILITATOR SUPERFAMILY MULTIDRUG TRANSPORTER MFSC"/>
    <property type="match status" value="1"/>
</dbReference>
<reference evidence="8 9" key="1">
    <citation type="submission" date="2023-09" db="EMBL/GenBank/DDBJ databases">
        <authorList>
            <person name="Golyshina O.V."/>
            <person name="Lunev E.A."/>
            <person name="Bargiela R."/>
            <person name="Gaines M.C."/>
            <person name="Daum B."/>
            <person name="Bale N.J."/>
            <person name="Koenen M."/>
            <person name="Sinninghe Damst J.S."/>
            <person name="Yakimov M."/>
            <person name="Golyshin P.N."/>
        </authorList>
    </citation>
    <scope>NUCLEOTIDE SEQUENCE [LARGE SCALE GENOMIC DNA]</scope>
    <source>
        <strain evidence="8 9">M1</strain>
    </source>
</reference>
<dbReference type="Gene3D" id="1.20.1250.20">
    <property type="entry name" value="MFS general substrate transporter like domains"/>
    <property type="match status" value="1"/>
</dbReference>
<feature type="transmembrane region" description="Helical" evidence="6">
    <location>
        <begin position="162"/>
        <end position="182"/>
    </location>
</feature>
<keyword evidence="2" id="KW-0813">Transport</keyword>
<comment type="subcellular location">
    <subcellularLocation>
        <location evidence="1">Membrane</location>
        <topology evidence="1">Multi-pass membrane protein</topology>
    </subcellularLocation>
</comment>
<dbReference type="EMBL" id="CP133772">
    <property type="protein sequence ID" value="WYY00965.1"/>
    <property type="molecule type" value="Genomic_DNA"/>
</dbReference>
<accession>A0AAX4NIM4</accession>
<dbReference type="SUPFAM" id="SSF103473">
    <property type="entry name" value="MFS general substrate transporter"/>
    <property type="match status" value="1"/>
</dbReference>
<dbReference type="InterPro" id="IPR020846">
    <property type="entry name" value="MFS_dom"/>
</dbReference>
<protein>
    <submittedName>
        <fullName evidence="8">MFS transporter</fullName>
    </submittedName>
</protein>
<feature type="transmembrane region" description="Helical" evidence="6">
    <location>
        <begin position="45"/>
        <end position="62"/>
    </location>
</feature>
<evidence type="ECO:0000313" key="8">
    <source>
        <dbReference type="EMBL" id="WYY00965.1"/>
    </source>
</evidence>
<evidence type="ECO:0000256" key="2">
    <source>
        <dbReference type="ARBA" id="ARBA00022448"/>
    </source>
</evidence>
<feature type="transmembrane region" description="Helical" evidence="6">
    <location>
        <begin position="388"/>
        <end position="416"/>
    </location>
</feature>
<dbReference type="GO" id="GO:0016020">
    <property type="term" value="C:membrane"/>
    <property type="evidence" value="ECO:0007669"/>
    <property type="project" value="UniProtKB-SubCell"/>
</dbReference>
<evidence type="ECO:0000259" key="7">
    <source>
        <dbReference type="PROSITE" id="PS50850"/>
    </source>
</evidence>
<keyword evidence="5 6" id="KW-0472">Membrane</keyword>